<evidence type="ECO:0000256" key="2">
    <source>
        <dbReference type="SAM" id="MobiDB-lite"/>
    </source>
</evidence>
<gene>
    <name evidence="4" type="ORF">M3B43_06015</name>
</gene>
<dbReference type="Pfam" id="PF00437">
    <property type="entry name" value="T2SSE"/>
    <property type="match status" value="1"/>
</dbReference>
<dbReference type="PANTHER" id="PTHR30486:SF6">
    <property type="entry name" value="TYPE IV PILUS RETRACTATION ATPASE PILT"/>
    <property type="match status" value="1"/>
</dbReference>
<comment type="caution">
    <text evidence="4">The sequence shown here is derived from an EMBL/GenBank/DDBJ whole genome shotgun (WGS) entry which is preliminary data.</text>
</comment>
<dbReference type="Gene3D" id="3.30.450.380">
    <property type="match status" value="1"/>
</dbReference>
<dbReference type="NCBIfam" id="TIGR03819">
    <property type="entry name" value="heli_sec_ATPase"/>
    <property type="match status" value="1"/>
</dbReference>
<accession>A0ABT2HQF3</accession>
<reference evidence="4 5" key="1">
    <citation type="submission" date="2022-04" db="EMBL/GenBank/DDBJ databases">
        <title>Human microbiome associated bacterial genomes.</title>
        <authorList>
            <person name="Sandstrom S."/>
            <person name="Salamzade R."/>
            <person name="Kalan L.R."/>
        </authorList>
    </citation>
    <scope>NUCLEOTIDE SEQUENCE [LARGE SCALE GENOMIC DNA]</scope>
    <source>
        <strain evidence="5">p3-SID767</strain>
    </source>
</reference>
<dbReference type="Proteomes" id="UP001205046">
    <property type="component" value="Unassembled WGS sequence"/>
</dbReference>
<dbReference type="InterPro" id="IPR050921">
    <property type="entry name" value="T4SS_GSP_E_ATPase"/>
</dbReference>
<feature type="region of interest" description="Disordered" evidence="2">
    <location>
        <begin position="379"/>
        <end position="402"/>
    </location>
</feature>
<organism evidence="4 5">
    <name type="scientific">Nesterenkonia massiliensis</name>
    <dbReference type="NCBI Taxonomy" id="1232429"/>
    <lineage>
        <taxon>Bacteria</taxon>
        <taxon>Bacillati</taxon>
        <taxon>Actinomycetota</taxon>
        <taxon>Actinomycetes</taxon>
        <taxon>Micrococcales</taxon>
        <taxon>Micrococcaceae</taxon>
        <taxon>Nesterenkonia</taxon>
    </lineage>
</organism>
<comment type="similarity">
    <text evidence="1">Belongs to the GSP E family.</text>
</comment>
<evidence type="ECO:0000313" key="4">
    <source>
        <dbReference type="EMBL" id="MCT1606887.1"/>
    </source>
</evidence>
<evidence type="ECO:0000259" key="3">
    <source>
        <dbReference type="Pfam" id="PF00437"/>
    </source>
</evidence>
<dbReference type="PANTHER" id="PTHR30486">
    <property type="entry name" value="TWITCHING MOTILITY PROTEIN PILT"/>
    <property type="match status" value="1"/>
</dbReference>
<dbReference type="CDD" id="cd01130">
    <property type="entry name" value="VirB11-like_ATPase"/>
    <property type="match status" value="1"/>
</dbReference>
<proteinExistence type="inferred from homology"/>
<dbReference type="InterPro" id="IPR027417">
    <property type="entry name" value="P-loop_NTPase"/>
</dbReference>
<dbReference type="InterPro" id="IPR022399">
    <property type="entry name" value="TadA-like_ATPase"/>
</dbReference>
<evidence type="ECO:0000313" key="5">
    <source>
        <dbReference type="Proteomes" id="UP001205046"/>
    </source>
</evidence>
<dbReference type="SUPFAM" id="SSF52540">
    <property type="entry name" value="P-loop containing nucleoside triphosphate hydrolases"/>
    <property type="match status" value="1"/>
</dbReference>
<name>A0ABT2HQF3_9MICC</name>
<feature type="domain" description="Bacterial type II secretion system protein E" evidence="3">
    <location>
        <begin position="54"/>
        <end position="305"/>
    </location>
</feature>
<dbReference type="Gene3D" id="3.40.50.300">
    <property type="entry name" value="P-loop containing nucleotide triphosphate hydrolases"/>
    <property type="match status" value="1"/>
</dbReference>
<evidence type="ECO:0000256" key="1">
    <source>
        <dbReference type="ARBA" id="ARBA00006611"/>
    </source>
</evidence>
<dbReference type="EMBL" id="JALXMO010000011">
    <property type="protein sequence ID" value="MCT1606887.1"/>
    <property type="molecule type" value="Genomic_DNA"/>
</dbReference>
<protein>
    <submittedName>
        <fullName evidence="4">TadA family conjugal transfer-associated ATPase</fullName>
    </submittedName>
</protein>
<keyword evidence="5" id="KW-1185">Reference proteome</keyword>
<sequence>MRTEQLEALRDKLTTSAEPVTAARIAEAVRSEGLALGSGTTQQLVKKLRDELVGLGPLQQFAEQPGITDVVLDGHGEIWTDGDGGLRSTGVRLESEEQSRALARRLISVAGGRLDEGHPCADGRIGTYRVHAVLPPVAVEGTMISVRVARGSSATLEQLATQWISPQVWLPVLRYLIRHRMNYLISGATGSGKTSLLAAMLTEVPATERIIVVEDTAELMPEHPHVLHLQGRQGNIEGTGQVGMGQLVRETLRMRPDRLIVGECRGGELRDFLTAMNTGHHGAGGTLHANSPHAVPARLIAMGALGGLSPETVGLQAGAALDAVIHVERRGSSRLPVALSALTYQDGAIRMRPVLTVTHDAAEPQEEWDRFFPDLPRSRMMLPPGSAGGDFPAAGPRHREEE</sequence>
<dbReference type="RefSeq" id="WP_260072948.1">
    <property type="nucleotide sequence ID" value="NZ_JALXMO010000011.1"/>
</dbReference>
<dbReference type="InterPro" id="IPR001482">
    <property type="entry name" value="T2SS/T4SS_dom"/>
</dbReference>